<keyword evidence="3" id="KW-0863">Zinc-finger</keyword>
<evidence type="ECO:0000313" key="10">
    <source>
        <dbReference type="Proteomes" id="UP001259832"/>
    </source>
</evidence>
<evidence type="ECO:0000256" key="3">
    <source>
        <dbReference type="ARBA" id="ARBA00022771"/>
    </source>
</evidence>
<feature type="compositionally biased region" description="Basic residues" evidence="6">
    <location>
        <begin position="714"/>
        <end position="723"/>
    </location>
</feature>
<comment type="subcellular location">
    <subcellularLocation>
        <location evidence="1">Nucleus</location>
    </subcellularLocation>
</comment>
<organism evidence="9 10">
    <name type="scientific">Phytophthora citrophthora</name>
    <dbReference type="NCBI Taxonomy" id="4793"/>
    <lineage>
        <taxon>Eukaryota</taxon>
        <taxon>Sar</taxon>
        <taxon>Stramenopiles</taxon>
        <taxon>Oomycota</taxon>
        <taxon>Peronosporomycetes</taxon>
        <taxon>Peronosporales</taxon>
        <taxon>Peronosporaceae</taxon>
        <taxon>Phytophthora</taxon>
    </lineage>
</organism>
<feature type="region of interest" description="Disordered" evidence="6">
    <location>
        <begin position="674"/>
        <end position="723"/>
    </location>
</feature>
<keyword evidence="5" id="KW-0539">Nucleus</keyword>
<comment type="caution">
    <text evidence="9">The sequence shown here is derived from an EMBL/GenBank/DDBJ whole genome shotgun (WGS) entry which is preliminary data.</text>
</comment>
<evidence type="ECO:0000256" key="5">
    <source>
        <dbReference type="ARBA" id="ARBA00023242"/>
    </source>
</evidence>
<evidence type="ECO:0000256" key="2">
    <source>
        <dbReference type="ARBA" id="ARBA00022723"/>
    </source>
</evidence>
<dbReference type="Proteomes" id="UP001259832">
    <property type="component" value="Unassembled WGS sequence"/>
</dbReference>
<feature type="compositionally biased region" description="Basic and acidic residues" evidence="6">
    <location>
        <begin position="59"/>
        <end position="73"/>
    </location>
</feature>
<feature type="region of interest" description="Disordered" evidence="6">
    <location>
        <begin position="52"/>
        <end position="108"/>
    </location>
</feature>
<feature type="domain" description="DUF659" evidence="7">
    <location>
        <begin position="167"/>
        <end position="254"/>
    </location>
</feature>
<reference evidence="9" key="1">
    <citation type="submission" date="2023-08" db="EMBL/GenBank/DDBJ databases">
        <title>Reference Genome Resource for the Citrus Pathogen Phytophthora citrophthora.</title>
        <authorList>
            <person name="Moller H."/>
            <person name="Coetzee B."/>
            <person name="Rose L.J."/>
            <person name="Van Niekerk J.M."/>
        </authorList>
    </citation>
    <scope>NUCLEOTIDE SEQUENCE</scope>
    <source>
        <strain evidence="9">STE-U-9442</strain>
    </source>
</reference>
<proteinExistence type="predicted"/>
<evidence type="ECO:0000259" key="8">
    <source>
        <dbReference type="Pfam" id="PF05699"/>
    </source>
</evidence>
<evidence type="ECO:0000256" key="1">
    <source>
        <dbReference type="ARBA" id="ARBA00004123"/>
    </source>
</evidence>
<evidence type="ECO:0000313" key="9">
    <source>
        <dbReference type="EMBL" id="KAK1928676.1"/>
    </source>
</evidence>
<evidence type="ECO:0008006" key="11">
    <source>
        <dbReference type="Google" id="ProtNLM"/>
    </source>
</evidence>
<dbReference type="InterPro" id="IPR012337">
    <property type="entry name" value="RNaseH-like_sf"/>
</dbReference>
<dbReference type="PANTHER" id="PTHR46481">
    <property type="entry name" value="ZINC FINGER BED DOMAIN-CONTAINING PROTEIN 4"/>
    <property type="match status" value="1"/>
</dbReference>
<feature type="domain" description="HAT C-terminal dimerisation" evidence="8">
    <location>
        <begin position="489"/>
        <end position="555"/>
    </location>
</feature>
<dbReference type="GO" id="GO:0005634">
    <property type="term" value="C:nucleus"/>
    <property type="evidence" value="ECO:0007669"/>
    <property type="project" value="UniProtKB-SubCell"/>
</dbReference>
<dbReference type="Pfam" id="PF04937">
    <property type="entry name" value="DUF659"/>
    <property type="match status" value="1"/>
</dbReference>
<protein>
    <recommendedName>
        <fullName evidence="11">BED-type domain-containing protein</fullName>
    </recommendedName>
</protein>
<gene>
    <name evidence="9" type="ORF">P3T76_015779</name>
</gene>
<evidence type="ECO:0000256" key="6">
    <source>
        <dbReference type="SAM" id="MobiDB-lite"/>
    </source>
</evidence>
<dbReference type="GO" id="GO:0008270">
    <property type="term" value="F:zinc ion binding"/>
    <property type="evidence" value="ECO:0007669"/>
    <property type="project" value="UniProtKB-KW"/>
</dbReference>
<dbReference type="Pfam" id="PF05699">
    <property type="entry name" value="Dimer_Tnp_hAT"/>
    <property type="match status" value="1"/>
</dbReference>
<dbReference type="PANTHER" id="PTHR46481:SF10">
    <property type="entry name" value="ZINC FINGER BED DOMAIN-CONTAINING PROTEIN 39"/>
    <property type="match status" value="1"/>
</dbReference>
<keyword evidence="4" id="KW-0862">Zinc</keyword>
<keyword evidence="2" id="KW-0479">Metal-binding</keyword>
<dbReference type="InterPro" id="IPR008906">
    <property type="entry name" value="HATC_C_dom"/>
</dbReference>
<sequence length="723" mass="82235">MPERSRFRSGLGRPVGDVWQEFLVVVPRWSTPKKQHPDVECRHCRRVIRHGQPKKNLRPHLESCTKAPSDVRAKYASSPSKRYREGSDQPKSSKRARITPRVDNHGPISLTEKKDFHLEVARAFYSSGIPFRVIENKEMRCILTKYRPGMTLRQDLATTLLDSVYATEVLNRQHTGDYMAAALRKVIREVEEVTGKGSVCGVVTDNASNMRRAWELLMEKMPHLTCNGCAAHTINLLLKDMFDIPFLNEVLKKAVVVTRFVRKRAALLYQFRTKQRQHFGAGQRRRALLLPVATRWYSSTNCIESVVQNEEVLREIFSNSDLLSRYQDAGTKLNQVENILGDRTFWMDARTVMRICNPVIKVLGALERDGCCLSMIYYYFGGLQNHVVYHRETNDVASSVLTIIRSRISSRWKSLKRESILAAFLLDPSKAIDAFEDNDLDNAIDACVDLAARVGLPSSVSLDAFRRDVLSFIRLKKSWGPDERENNSRDSPLDWWMLKSKRFPLLYDLATRVLSLPTSSAASERSWSVHSFLHNKRRNRLKPERVEKLAYVYSNTGNKVATSQVHYRESEEGDNDRGTRDLFSESDIESPVLPERRNATPASGCTGRSPDPERNSAAITPRARRTLFSPSDRVRSDTSTSGRRRADTELALTQATVTDRVFTRADEYQLVSSTPRLSASARTSTPVAPTSDRLVFSGPGSDRRRQSPQSSSNRKQHTYHSLL</sequence>
<dbReference type="InterPro" id="IPR007021">
    <property type="entry name" value="DUF659"/>
</dbReference>
<evidence type="ECO:0000256" key="4">
    <source>
        <dbReference type="ARBA" id="ARBA00022833"/>
    </source>
</evidence>
<dbReference type="SUPFAM" id="SSF53098">
    <property type="entry name" value="Ribonuclease H-like"/>
    <property type="match status" value="1"/>
</dbReference>
<name>A0AAD9FYT8_9STRA</name>
<evidence type="ECO:0000259" key="7">
    <source>
        <dbReference type="Pfam" id="PF04937"/>
    </source>
</evidence>
<dbReference type="AlphaFoldDB" id="A0AAD9FYT8"/>
<feature type="region of interest" description="Disordered" evidence="6">
    <location>
        <begin position="562"/>
        <end position="648"/>
    </location>
</feature>
<accession>A0AAD9FYT8</accession>
<feature type="compositionally biased region" description="Polar residues" evidence="6">
    <location>
        <begin position="674"/>
        <end position="688"/>
    </location>
</feature>
<feature type="compositionally biased region" description="Basic and acidic residues" evidence="6">
    <location>
        <begin position="566"/>
        <end position="583"/>
    </location>
</feature>
<dbReference type="EMBL" id="JASMQC010000058">
    <property type="protein sequence ID" value="KAK1928676.1"/>
    <property type="molecule type" value="Genomic_DNA"/>
</dbReference>
<dbReference type="InterPro" id="IPR052035">
    <property type="entry name" value="ZnF_BED_domain_contain"/>
</dbReference>
<dbReference type="GO" id="GO:0046983">
    <property type="term" value="F:protein dimerization activity"/>
    <property type="evidence" value="ECO:0007669"/>
    <property type="project" value="InterPro"/>
</dbReference>
<keyword evidence="10" id="KW-1185">Reference proteome</keyword>